<evidence type="ECO:0000313" key="2">
    <source>
        <dbReference type="Proteomes" id="UP000516369"/>
    </source>
</evidence>
<sequence>MAASIFVRPMSGLRVLDPDGKPLPVDVASVPDNAFWQRRLAKGDVVRADVPPLEE</sequence>
<dbReference type="EMBL" id="CP053923">
    <property type="protein sequence ID" value="QNT69142.1"/>
    <property type="molecule type" value="Genomic_DNA"/>
</dbReference>
<dbReference type="KEGG" id="dvn:HQ394_07015"/>
<dbReference type="Pfam" id="PF10948">
    <property type="entry name" value="DUF2635"/>
    <property type="match status" value="1"/>
</dbReference>
<reference evidence="1 2" key="1">
    <citation type="submission" date="2020-05" db="EMBL/GenBank/DDBJ databases">
        <title>Complete closed genome sequence of Defluviicoccus vanus.</title>
        <authorList>
            <person name="Bessarab I."/>
            <person name="Arumugam K."/>
            <person name="Maszenan A.M."/>
            <person name="Seviour R.J."/>
            <person name="Williams R.B."/>
        </authorList>
    </citation>
    <scope>NUCLEOTIDE SEQUENCE [LARGE SCALE GENOMIC DNA]</scope>
    <source>
        <strain evidence="1 2">Ben 114</strain>
    </source>
</reference>
<organism evidence="1 2">
    <name type="scientific">Defluviicoccus vanus</name>
    <dbReference type="NCBI Taxonomy" id="111831"/>
    <lineage>
        <taxon>Bacteria</taxon>
        <taxon>Pseudomonadati</taxon>
        <taxon>Pseudomonadota</taxon>
        <taxon>Alphaproteobacteria</taxon>
        <taxon>Rhodospirillales</taxon>
        <taxon>Rhodospirillaceae</taxon>
        <taxon>Defluviicoccus</taxon>
    </lineage>
</organism>
<proteinExistence type="predicted"/>
<name>A0A7H1N0A6_9PROT</name>
<accession>A0A7H1N0A6</accession>
<dbReference type="AlphaFoldDB" id="A0A7H1N0A6"/>
<dbReference type="Proteomes" id="UP000516369">
    <property type="component" value="Chromosome"/>
</dbReference>
<protein>
    <submittedName>
        <fullName evidence="1">DUF2635 domain-containing protein</fullName>
    </submittedName>
</protein>
<gene>
    <name evidence="1" type="ORF">HQ394_07015</name>
</gene>
<keyword evidence="2" id="KW-1185">Reference proteome</keyword>
<dbReference type="RefSeq" id="WP_190262654.1">
    <property type="nucleotide sequence ID" value="NZ_CP053923.1"/>
</dbReference>
<dbReference type="InterPro" id="IPR024400">
    <property type="entry name" value="DUF2635"/>
</dbReference>
<evidence type="ECO:0000313" key="1">
    <source>
        <dbReference type="EMBL" id="QNT69142.1"/>
    </source>
</evidence>